<protein>
    <submittedName>
        <fullName evidence="7">Uncharacterized membrane protein YidH (DUF202 family)</fullName>
    </submittedName>
</protein>
<keyword evidence="4 5" id="KW-0472">Membrane</keyword>
<dbReference type="GO" id="GO:0012505">
    <property type="term" value="C:endomembrane system"/>
    <property type="evidence" value="ECO:0007669"/>
    <property type="project" value="UniProtKB-SubCell"/>
</dbReference>
<dbReference type="RefSeq" id="WP_192755780.1">
    <property type="nucleotide sequence ID" value="NZ_BAABJL010000084.1"/>
</dbReference>
<reference evidence="7" key="1">
    <citation type="submission" date="2020-10" db="EMBL/GenBank/DDBJ databases">
        <title>Sequencing the genomes of 1000 actinobacteria strains.</title>
        <authorList>
            <person name="Klenk H.-P."/>
        </authorList>
    </citation>
    <scope>NUCLEOTIDE SEQUENCE</scope>
    <source>
        <strain evidence="7">DSM 45354</strain>
    </source>
</reference>
<dbReference type="InterPro" id="IPR003807">
    <property type="entry name" value="DUF202"/>
</dbReference>
<evidence type="ECO:0000256" key="1">
    <source>
        <dbReference type="ARBA" id="ARBA00004127"/>
    </source>
</evidence>
<keyword evidence="2 5" id="KW-0812">Transmembrane</keyword>
<sequence>MVRPSRRRHPGRLFSAEAQLERTALAWNRTVLVLAVNGALLVRMAEQTGLWAEVAGFTVLFVTVPIWVVTNRAYRRVQGGPAGALFPRKGFTVGAVALVVAVGLLDLLAVVTHR</sequence>
<feature type="transmembrane region" description="Helical" evidence="5">
    <location>
        <begin position="50"/>
        <end position="70"/>
    </location>
</feature>
<organism evidence="7 8">
    <name type="scientific">Actinopolymorpha pittospori</name>
    <dbReference type="NCBI Taxonomy" id="648752"/>
    <lineage>
        <taxon>Bacteria</taxon>
        <taxon>Bacillati</taxon>
        <taxon>Actinomycetota</taxon>
        <taxon>Actinomycetes</taxon>
        <taxon>Propionibacteriales</taxon>
        <taxon>Actinopolymorphaceae</taxon>
        <taxon>Actinopolymorpha</taxon>
    </lineage>
</organism>
<dbReference type="Proteomes" id="UP000638648">
    <property type="component" value="Unassembled WGS sequence"/>
</dbReference>
<accession>A0A927RF05</accession>
<gene>
    <name evidence="7" type="ORF">HEB94_009647</name>
</gene>
<evidence type="ECO:0000256" key="3">
    <source>
        <dbReference type="ARBA" id="ARBA00022989"/>
    </source>
</evidence>
<keyword evidence="8" id="KW-1185">Reference proteome</keyword>
<name>A0A927RF05_9ACTN</name>
<evidence type="ECO:0000256" key="2">
    <source>
        <dbReference type="ARBA" id="ARBA00022692"/>
    </source>
</evidence>
<dbReference type="AlphaFoldDB" id="A0A927RF05"/>
<dbReference type="Pfam" id="PF02656">
    <property type="entry name" value="DUF202"/>
    <property type="match status" value="1"/>
</dbReference>
<comment type="subcellular location">
    <subcellularLocation>
        <location evidence="1">Endomembrane system</location>
        <topology evidence="1">Multi-pass membrane protein</topology>
    </subcellularLocation>
</comment>
<keyword evidence="3 5" id="KW-1133">Transmembrane helix</keyword>
<evidence type="ECO:0000256" key="4">
    <source>
        <dbReference type="ARBA" id="ARBA00023136"/>
    </source>
</evidence>
<evidence type="ECO:0000259" key="6">
    <source>
        <dbReference type="Pfam" id="PF02656"/>
    </source>
</evidence>
<evidence type="ECO:0000313" key="7">
    <source>
        <dbReference type="EMBL" id="MBE1612799.1"/>
    </source>
</evidence>
<evidence type="ECO:0000256" key="5">
    <source>
        <dbReference type="SAM" id="Phobius"/>
    </source>
</evidence>
<feature type="domain" description="DUF202" evidence="6">
    <location>
        <begin position="19"/>
        <end position="78"/>
    </location>
</feature>
<proteinExistence type="predicted"/>
<evidence type="ECO:0000313" key="8">
    <source>
        <dbReference type="Proteomes" id="UP000638648"/>
    </source>
</evidence>
<comment type="caution">
    <text evidence="7">The sequence shown here is derived from an EMBL/GenBank/DDBJ whole genome shotgun (WGS) entry which is preliminary data.</text>
</comment>
<dbReference type="EMBL" id="JADBEM010000001">
    <property type="protein sequence ID" value="MBE1612799.1"/>
    <property type="molecule type" value="Genomic_DNA"/>
</dbReference>
<feature type="transmembrane region" description="Helical" evidence="5">
    <location>
        <begin position="90"/>
        <end position="111"/>
    </location>
</feature>